<dbReference type="EMBL" id="JACEFG010000002">
    <property type="protein sequence ID" value="MBA2175731.1"/>
    <property type="molecule type" value="Genomic_DNA"/>
</dbReference>
<sequence>MNRVNRRRDLTPLLRECELILKGDGAPVRLSINHSGVCYPSSPKNGFPKVSISTTDFLLISLFKGEMKLFTDAGEDIQCSGTMKNMLFVESLLYLSK</sequence>
<name>A0A838CUY0_9BACI</name>
<gene>
    <name evidence="1" type="ORF">H0266_12590</name>
</gene>
<organism evidence="1 2">
    <name type="scientific">Halobacillus locisalis</name>
    <dbReference type="NCBI Taxonomy" id="220753"/>
    <lineage>
        <taxon>Bacteria</taxon>
        <taxon>Bacillati</taxon>
        <taxon>Bacillota</taxon>
        <taxon>Bacilli</taxon>
        <taxon>Bacillales</taxon>
        <taxon>Bacillaceae</taxon>
        <taxon>Halobacillus</taxon>
    </lineage>
</organism>
<comment type="caution">
    <text evidence="1">The sequence shown here is derived from an EMBL/GenBank/DDBJ whole genome shotgun (WGS) entry which is preliminary data.</text>
</comment>
<evidence type="ECO:0000313" key="2">
    <source>
        <dbReference type="Proteomes" id="UP000571017"/>
    </source>
</evidence>
<evidence type="ECO:0000313" key="1">
    <source>
        <dbReference type="EMBL" id="MBA2175731.1"/>
    </source>
</evidence>
<protein>
    <recommendedName>
        <fullName evidence="3">SCP-2 sterol transfer family protein</fullName>
    </recommendedName>
</protein>
<proteinExistence type="predicted"/>
<reference evidence="1 2" key="1">
    <citation type="journal article" date="2004" name="Extremophiles">
        <title>Halobacillus locisalis sp. nov., a halophilic bacterium isolated from a marine solar saltern of the Yellow Sea in Korea.</title>
        <authorList>
            <person name="Yoon J.H."/>
            <person name="Kang K.H."/>
            <person name="Oh T.K."/>
            <person name="Park Y.H."/>
        </authorList>
    </citation>
    <scope>NUCLEOTIDE SEQUENCE [LARGE SCALE GENOMIC DNA]</scope>
    <source>
        <strain evidence="1 2">KCTC 3788</strain>
    </source>
</reference>
<keyword evidence="2" id="KW-1185">Reference proteome</keyword>
<dbReference type="Proteomes" id="UP000571017">
    <property type="component" value="Unassembled WGS sequence"/>
</dbReference>
<dbReference type="RefSeq" id="WP_181472724.1">
    <property type="nucleotide sequence ID" value="NZ_JACEFG010000002.1"/>
</dbReference>
<accession>A0A838CUY0</accession>
<evidence type="ECO:0008006" key="3">
    <source>
        <dbReference type="Google" id="ProtNLM"/>
    </source>
</evidence>
<dbReference type="AlphaFoldDB" id="A0A838CUY0"/>